<gene>
    <name evidence="1" type="ORF">T11_12935</name>
</gene>
<dbReference type="EMBL" id="JYDP01000913">
    <property type="protein sequence ID" value="KRY99290.1"/>
    <property type="molecule type" value="Genomic_DNA"/>
</dbReference>
<comment type="caution">
    <text evidence="1">The sequence shown here is derived from an EMBL/GenBank/DDBJ whole genome shotgun (WGS) entry which is preliminary data.</text>
</comment>
<reference evidence="1 2" key="1">
    <citation type="submission" date="2015-01" db="EMBL/GenBank/DDBJ databases">
        <title>Evolution of Trichinella species and genotypes.</title>
        <authorList>
            <person name="Korhonen P.K."/>
            <person name="Edoardo P."/>
            <person name="Giuseppe L.R."/>
            <person name="Gasser R.B."/>
        </authorList>
    </citation>
    <scope>NUCLEOTIDE SEQUENCE [LARGE SCALE GENOMIC DNA]</scope>
    <source>
        <strain evidence="1">ISS1029</strain>
    </source>
</reference>
<dbReference type="Proteomes" id="UP000055024">
    <property type="component" value="Unassembled WGS sequence"/>
</dbReference>
<evidence type="ECO:0000313" key="1">
    <source>
        <dbReference type="EMBL" id="KRY99290.1"/>
    </source>
</evidence>
<keyword evidence="2" id="KW-1185">Reference proteome</keyword>
<evidence type="ECO:0000313" key="2">
    <source>
        <dbReference type="Proteomes" id="UP000055024"/>
    </source>
</evidence>
<proteinExistence type="predicted"/>
<accession>A0A0V1GLU3</accession>
<organism evidence="1 2">
    <name type="scientific">Trichinella zimbabwensis</name>
    <dbReference type="NCBI Taxonomy" id="268475"/>
    <lineage>
        <taxon>Eukaryota</taxon>
        <taxon>Metazoa</taxon>
        <taxon>Ecdysozoa</taxon>
        <taxon>Nematoda</taxon>
        <taxon>Enoplea</taxon>
        <taxon>Dorylaimia</taxon>
        <taxon>Trichinellida</taxon>
        <taxon>Trichinellidae</taxon>
        <taxon>Trichinella</taxon>
    </lineage>
</organism>
<name>A0A0V1GLU3_9BILA</name>
<protein>
    <submittedName>
        <fullName evidence="1">Uncharacterized protein</fullName>
    </submittedName>
</protein>
<dbReference type="AlphaFoldDB" id="A0A0V1GLU3"/>
<sequence length="70" mass="8428">MASDVECRVLLCFSVAWRWEEGLIWHCTFLMFMGSNRILLFRSWFPFELRFAFALHIGFTCIYQIEEKPS</sequence>